<dbReference type="STRING" id="93222.NA29_16840"/>
<sequence>MLRLSIAQAEFLMSHSHDPQNPSRRRLLQMAGVTALAGSVPMLASHTAFAQAKQLIVSDPGGPYTVAYRRAFYDPFEKATGIKVVSVARDSQPVAQFAAMVQTKNFVWDVTTLTLSADIPYLESKGFLEPVGMKAADFPGIMPEAVTADWLGVDVYSTVLAYRTDKFQKDAPQTWADFWDVKRFPGRRSLRRSPLDTLEQALMADGVPIDKLYPLDLDRAFKSLDKIKPHINLWWTSGAQAMQAIQSGDVDMMSTWNGRAQAAIDNKAPVKIVWNQGLYSIEGWGIPKGTPRAEFAKQFVRFCGDPARQALITQDLAYGPTNLKAFDGIPKERAPLLPTAPANLKGMRLPSPQWWAENRTKATERFNAWLLS</sequence>
<dbReference type="Pfam" id="PF13416">
    <property type="entry name" value="SBP_bac_8"/>
    <property type="match status" value="1"/>
</dbReference>
<dbReference type="CDD" id="cd13589">
    <property type="entry name" value="PBP2_polyamine_RpCGA009"/>
    <property type="match status" value="1"/>
</dbReference>
<keyword evidence="4" id="KW-0732">Signal</keyword>
<protein>
    <submittedName>
        <fullName evidence="6">Spermidine/putrescine-binding periplasmic protein</fullName>
    </submittedName>
</protein>
<reference evidence="6 7" key="1">
    <citation type="submission" date="2017-06" db="EMBL/GenBank/DDBJ databases">
        <authorList>
            <consortium name="Pathogen Informatics"/>
        </authorList>
    </citation>
    <scope>NUCLEOTIDE SEQUENCE [LARGE SCALE GENOMIC DNA]</scope>
    <source>
        <strain evidence="6 7">NCTC13161</strain>
    </source>
</reference>
<evidence type="ECO:0000256" key="4">
    <source>
        <dbReference type="ARBA" id="ARBA00022729"/>
    </source>
</evidence>
<accession>A0A239SKT6</accession>
<evidence type="ECO:0000256" key="1">
    <source>
        <dbReference type="ARBA" id="ARBA00004418"/>
    </source>
</evidence>
<evidence type="ECO:0000256" key="2">
    <source>
        <dbReference type="ARBA" id="ARBA00008520"/>
    </source>
</evidence>
<keyword evidence="7" id="KW-1185">Reference proteome</keyword>
<evidence type="ECO:0000256" key="5">
    <source>
        <dbReference type="ARBA" id="ARBA00022764"/>
    </source>
</evidence>
<dbReference type="Gene3D" id="3.40.190.10">
    <property type="entry name" value="Periplasmic binding protein-like II"/>
    <property type="match status" value="2"/>
</dbReference>
<dbReference type="AlphaFoldDB" id="A0A239SKT6"/>
<keyword evidence="3" id="KW-0813">Transport</keyword>
<comment type="subcellular location">
    <subcellularLocation>
        <location evidence="1">Periplasm</location>
    </subcellularLocation>
</comment>
<dbReference type="GO" id="GO:0015888">
    <property type="term" value="P:thiamine transport"/>
    <property type="evidence" value="ECO:0007669"/>
    <property type="project" value="TreeGrafter"/>
</dbReference>
<dbReference type="InterPro" id="IPR006311">
    <property type="entry name" value="TAT_signal"/>
</dbReference>
<keyword evidence="5" id="KW-0574">Periplasm</keyword>
<dbReference type="GO" id="GO:0030975">
    <property type="term" value="F:thiamine binding"/>
    <property type="evidence" value="ECO:0007669"/>
    <property type="project" value="TreeGrafter"/>
</dbReference>
<dbReference type="GO" id="GO:0030976">
    <property type="term" value="F:thiamine pyrophosphate binding"/>
    <property type="evidence" value="ECO:0007669"/>
    <property type="project" value="TreeGrafter"/>
</dbReference>
<gene>
    <name evidence="6" type="primary">potD_2</name>
    <name evidence="6" type="ORF">SAMEA4530655_02531</name>
</gene>
<evidence type="ECO:0000313" key="6">
    <source>
        <dbReference type="EMBL" id="SNU85468.1"/>
    </source>
</evidence>
<proteinExistence type="inferred from homology"/>
<comment type="similarity">
    <text evidence="2">Belongs to the bacterial solute-binding protein 1 family.</text>
</comment>
<dbReference type="PANTHER" id="PTHR30006">
    <property type="entry name" value="THIAMINE-BINDING PERIPLASMIC PROTEIN-RELATED"/>
    <property type="match status" value="1"/>
</dbReference>
<organism evidence="6 7">
    <name type="scientific">Pandoraea sputorum</name>
    <dbReference type="NCBI Taxonomy" id="93222"/>
    <lineage>
        <taxon>Bacteria</taxon>
        <taxon>Pseudomonadati</taxon>
        <taxon>Pseudomonadota</taxon>
        <taxon>Betaproteobacteria</taxon>
        <taxon>Burkholderiales</taxon>
        <taxon>Burkholderiaceae</taxon>
        <taxon>Pandoraea</taxon>
    </lineage>
</organism>
<name>A0A239SKT6_9BURK</name>
<dbReference type="InterPro" id="IPR006059">
    <property type="entry name" value="SBP"/>
</dbReference>
<evidence type="ECO:0000256" key="3">
    <source>
        <dbReference type="ARBA" id="ARBA00022448"/>
    </source>
</evidence>
<evidence type="ECO:0000313" key="7">
    <source>
        <dbReference type="Proteomes" id="UP000215126"/>
    </source>
</evidence>
<dbReference type="Proteomes" id="UP000215126">
    <property type="component" value="Chromosome 1"/>
</dbReference>
<dbReference type="EMBL" id="LT906435">
    <property type="protein sequence ID" value="SNU85468.1"/>
    <property type="molecule type" value="Genomic_DNA"/>
</dbReference>
<dbReference type="GO" id="GO:0030288">
    <property type="term" value="C:outer membrane-bounded periplasmic space"/>
    <property type="evidence" value="ECO:0007669"/>
    <property type="project" value="TreeGrafter"/>
</dbReference>
<dbReference type="PROSITE" id="PS51318">
    <property type="entry name" value="TAT"/>
    <property type="match status" value="1"/>
</dbReference>
<dbReference type="SUPFAM" id="SSF53850">
    <property type="entry name" value="Periplasmic binding protein-like II"/>
    <property type="match status" value="1"/>
</dbReference>
<dbReference type="PANTHER" id="PTHR30006:SF3">
    <property type="entry name" value="THIAMINE-BINDING PERIPLASMIC PROTEIN"/>
    <property type="match status" value="1"/>
</dbReference>